<dbReference type="Proteomes" id="UP000051655">
    <property type="component" value="Unassembled WGS sequence"/>
</dbReference>
<dbReference type="STRING" id="1616.IV73_GL000199"/>
<feature type="transmembrane region" description="Helical" evidence="1">
    <location>
        <begin position="40"/>
        <end position="58"/>
    </location>
</feature>
<gene>
    <name evidence="2" type="ORF">IV73_GL000199</name>
</gene>
<sequence length="128" mass="14738">MMRELRKVLNWKFWGMMLIFGLLIPWVFKQGGSSVQPYSVIISLFILNSIFSVYAGSFLRKNGSFWYLLIVWPLIFLVSVWLGYVPAIYGYAFAVLYFVLSIFSYTAGQEDDVDIEKQIPIDGGIKDV</sequence>
<keyword evidence="1" id="KW-1133">Transmembrane helix</keyword>
<feature type="transmembrane region" description="Helical" evidence="1">
    <location>
        <begin position="65"/>
        <end position="82"/>
    </location>
</feature>
<evidence type="ECO:0000313" key="2">
    <source>
        <dbReference type="EMBL" id="KRN75704.1"/>
    </source>
</evidence>
<keyword evidence="1" id="KW-0472">Membrane</keyword>
<keyword evidence="3" id="KW-1185">Reference proteome</keyword>
<evidence type="ECO:0008006" key="4">
    <source>
        <dbReference type="Google" id="ProtNLM"/>
    </source>
</evidence>
<protein>
    <recommendedName>
        <fullName evidence="4">Integral membrane protein</fullName>
    </recommendedName>
</protein>
<dbReference type="PATRIC" id="fig|1616.3.peg.204"/>
<organism evidence="2 3">
    <name type="scientific">Weissella kandleri</name>
    <dbReference type="NCBI Taxonomy" id="1616"/>
    <lineage>
        <taxon>Bacteria</taxon>
        <taxon>Bacillati</taxon>
        <taxon>Bacillota</taxon>
        <taxon>Bacilli</taxon>
        <taxon>Lactobacillales</taxon>
        <taxon>Lactobacillaceae</taxon>
        <taxon>Weissella</taxon>
    </lineage>
</organism>
<dbReference type="EMBL" id="JQBP01000001">
    <property type="protein sequence ID" value="KRN75704.1"/>
    <property type="molecule type" value="Genomic_DNA"/>
</dbReference>
<evidence type="ECO:0000313" key="3">
    <source>
        <dbReference type="Proteomes" id="UP000051655"/>
    </source>
</evidence>
<proteinExistence type="predicted"/>
<comment type="caution">
    <text evidence="2">The sequence shown here is derived from an EMBL/GenBank/DDBJ whole genome shotgun (WGS) entry which is preliminary data.</text>
</comment>
<accession>A0A0R2JE99</accession>
<evidence type="ECO:0000256" key="1">
    <source>
        <dbReference type="SAM" id="Phobius"/>
    </source>
</evidence>
<feature type="transmembrane region" description="Helical" evidence="1">
    <location>
        <begin position="9"/>
        <end position="28"/>
    </location>
</feature>
<keyword evidence="1" id="KW-0812">Transmembrane</keyword>
<feature type="transmembrane region" description="Helical" evidence="1">
    <location>
        <begin position="88"/>
        <end position="108"/>
    </location>
</feature>
<dbReference type="AlphaFoldDB" id="A0A0R2JE99"/>
<name>A0A0R2JE99_9LACO</name>
<reference evidence="2 3" key="1">
    <citation type="journal article" date="2015" name="Genome Announc.">
        <title>Expanding the biotechnology potential of lactobacilli through comparative genomics of 213 strains and associated genera.</title>
        <authorList>
            <person name="Sun Z."/>
            <person name="Harris H.M."/>
            <person name="McCann A."/>
            <person name="Guo C."/>
            <person name="Argimon S."/>
            <person name="Zhang W."/>
            <person name="Yang X."/>
            <person name="Jeffery I.B."/>
            <person name="Cooney J.C."/>
            <person name="Kagawa T.F."/>
            <person name="Liu W."/>
            <person name="Song Y."/>
            <person name="Salvetti E."/>
            <person name="Wrobel A."/>
            <person name="Rasinkangas P."/>
            <person name="Parkhill J."/>
            <person name="Rea M.C."/>
            <person name="O'Sullivan O."/>
            <person name="Ritari J."/>
            <person name="Douillard F.P."/>
            <person name="Paul Ross R."/>
            <person name="Yang R."/>
            <person name="Briner A.E."/>
            <person name="Felis G.E."/>
            <person name="de Vos W.M."/>
            <person name="Barrangou R."/>
            <person name="Klaenhammer T.R."/>
            <person name="Caufield P.W."/>
            <person name="Cui Y."/>
            <person name="Zhang H."/>
            <person name="O'Toole P.W."/>
        </authorList>
    </citation>
    <scope>NUCLEOTIDE SEQUENCE [LARGE SCALE GENOMIC DNA]</scope>
    <source>
        <strain evidence="2 3">DSM 20593</strain>
    </source>
</reference>